<reference evidence="1 2" key="1">
    <citation type="journal article" date="2023" name="BMC Biol.">
        <title>The compact genome of the sponge Oopsacas minuta (Hexactinellida) is lacking key metazoan core genes.</title>
        <authorList>
            <person name="Santini S."/>
            <person name="Schenkelaars Q."/>
            <person name="Jourda C."/>
            <person name="Duchesne M."/>
            <person name="Belahbib H."/>
            <person name="Rocher C."/>
            <person name="Selva M."/>
            <person name="Riesgo A."/>
            <person name="Vervoort M."/>
            <person name="Leys S.P."/>
            <person name="Kodjabachian L."/>
            <person name="Le Bivic A."/>
            <person name="Borchiellini C."/>
            <person name="Claverie J.M."/>
            <person name="Renard E."/>
        </authorList>
    </citation>
    <scope>NUCLEOTIDE SEQUENCE [LARGE SCALE GENOMIC DNA]</scope>
    <source>
        <strain evidence="1">SPO-2</strain>
    </source>
</reference>
<protein>
    <recommendedName>
        <fullName evidence="3">Transposase</fullName>
    </recommendedName>
</protein>
<keyword evidence="2" id="KW-1185">Reference proteome</keyword>
<sequence length="157" mass="18714">MKLIIGPLFFEESVQTVTVTKERYVDVLNKFWNELETRCHTYIPKSWFQQDGATPHTANITINWLKEHFKHRVVSKRYKIGWPPYSPDLSPPDFFLWGYLKDRVYKDRPKTITDLKQKIKDEVKGIKRSVLESVMENFTLRMQKCKNQSGCHLEHLL</sequence>
<evidence type="ECO:0000313" key="1">
    <source>
        <dbReference type="EMBL" id="KAI6648262.1"/>
    </source>
</evidence>
<dbReference type="PANTHER" id="PTHR47326">
    <property type="entry name" value="TRANSPOSABLE ELEMENT TC3 TRANSPOSASE-LIKE PROTEIN"/>
    <property type="match status" value="1"/>
</dbReference>
<dbReference type="GO" id="GO:0003676">
    <property type="term" value="F:nucleic acid binding"/>
    <property type="evidence" value="ECO:0007669"/>
    <property type="project" value="InterPro"/>
</dbReference>
<dbReference type="InterPro" id="IPR036397">
    <property type="entry name" value="RNaseH_sf"/>
</dbReference>
<evidence type="ECO:0008006" key="3">
    <source>
        <dbReference type="Google" id="ProtNLM"/>
    </source>
</evidence>
<organism evidence="1 2">
    <name type="scientific">Oopsacas minuta</name>
    <dbReference type="NCBI Taxonomy" id="111878"/>
    <lineage>
        <taxon>Eukaryota</taxon>
        <taxon>Metazoa</taxon>
        <taxon>Porifera</taxon>
        <taxon>Hexactinellida</taxon>
        <taxon>Hexasterophora</taxon>
        <taxon>Lyssacinosida</taxon>
        <taxon>Leucopsacidae</taxon>
        <taxon>Oopsacas</taxon>
    </lineage>
</organism>
<accession>A0AAV7JHQ8</accession>
<dbReference type="Proteomes" id="UP001165289">
    <property type="component" value="Unassembled WGS sequence"/>
</dbReference>
<proteinExistence type="predicted"/>
<dbReference type="AlphaFoldDB" id="A0AAV7JHQ8"/>
<dbReference type="Gene3D" id="3.30.420.10">
    <property type="entry name" value="Ribonuclease H-like superfamily/Ribonuclease H"/>
    <property type="match status" value="1"/>
</dbReference>
<dbReference type="PANTHER" id="PTHR47326:SF1">
    <property type="entry name" value="HTH PSQ-TYPE DOMAIN-CONTAINING PROTEIN"/>
    <property type="match status" value="1"/>
</dbReference>
<gene>
    <name evidence="1" type="ORF">LOD99_12071</name>
</gene>
<dbReference type="EMBL" id="JAKMXF010000332">
    <property type="protein sequence ID" value="KAI6648262.1"/>
    <property type="molecule type" value="Genomic_DNA"/>
</dbReference>
<name>A0AAV7JHQ8_9METZ</name>
<evidence type="ECO:0000313" key="2">
    <source>
        <dbReference type="Proteomes" id="UP001165289"/>
    </source>
</evidence>
<comment type="caution">
    <text evidence="1">The sequence shown here is derived from an EMBL/GenBank/DDBJ whole genome shotgun (WGS) entry which is preliminary data.</text>
</comment>